<evidence type="ECO:0000256" key="1">
    <source>
        <dbReference type="SAM" id="SignalP"/>
    </source>
</evidence>
<name>A0A931J5L6_9BURK</name>
<dbReference type="AlphaFoldDB" id="A0A931J5L6"/>
<proteinExistence type="predicted"/>
<feature type="chain" id="PRO_5037657184" evidence="1">
    <location>
        <begin position="25"/>
        <end position="513"/>
    </location>
</feature>
<dbReference type="Pfam" id="PF14224">
    <property type="entry name" value="DUF4331"/>
    <property type="match status" value="1"/>
</dbReference>
<protein>
    <submittedName>
        <fullName evidence="2">DUF4331 domain-containing protein</fullName>
    </submittedName>
</protein>
<dbReference type="InterPro" id="IPR025566">
    <property type="entry name" value="DUF4331"/>
</dbReference>
<comment type="caution">
    <text evidence="2">The sequence shown here is derived from an EMBL/GenBank/DDBJ whole genome shotgun (WGS) entry which is preliminary data.</text>
</comment>
<evidence type="ECO:0000313" key="3">
    <source>
        <dbReference type="Proteomes" id="UP000613266"/>
    </source>
</evidence>
<accession>A0A931J5L6</accession>
<dbReference type="EMBL" id="JAEDAK010000003">
    <property type="protein sequence ID" value="MBH9576615.1"/>
    <property type="molecule type" value="Genomic_DNA"/>
</dbReference>
<keyword evidence="3" id="KW-1185">Reference proteome</keyword>
<gene>
    <name evidence="2" type="ORF">I7X39_06845</name>
</gene>
<dbReference type="Proteomes" id="UP000613266">
    <property type="component" value="Unassembled WGS sequence"/>
</dbReference>
<evidence type="ECO:0000313" key="2">
    <source>
        <dbReference type="EMBL" id="MBH9576615.1"/>
    </source>
</evidence>
<organism evidence="2 3">
    <name type="scientific">Inhella proteolytica</name>
    <dbReference type="NCBI Taxonomy" id="2795029"/>
    <lineage>
        <taxon>Bacteria</taxon>
        <taxon>Pseudomonadati</taxon>
        <taxon>Pseudomonadota</taxon>
        <taxon>Betaproteobacteria</taxon>
        <taxon>Burkholderiales</taxon>
        <taxon>Sphaerotilaceae</taxon>
        <taxon>Inhella</taxon>
    </lineage>
</organism>
<feature type="signal peptide" evidence="1">
    <location>
        <begin position="1"/>
        <end position="24"/>
    </location>
</feature>
<dbReference type="RefSeq" id="WP_198110222.1">
    <property type="nucleotide sequence ID" value="NZ_JAEDAK010000003.1"/>
</dbReference>
<sequence length="513" mass="53432">MPFKPTALASALLLAALVTPAAQASSHREAPFITTAPKVDGTDFYLFRSYEPGREGYVTLIANYLPLQDGYGGPNYFSLDPNALYEIHVDNNGDGVEDLSFQFRFKNTLAANGGGIALNVGGKSVAIPLRQAGPVSGAATDPLAYTESFELSLVRGDRRGGQRQAITHASSGASSFAKPIDYFGEKTLGNAASYEAYAQRHVHPINLPGCSTPGKVFVGQRQDPFPVTLGTIFDLVNAPAAVITNEANAAAFGAGTIADKNVTTLALELPAACLTAGNDPVIGAWTTASLRQARLLNGKPASGLQASEKTGGAWVQVSRLGMPLVNEVVIGLKDKDKFNASKPRDDAANFADYVTHPTLPALIEVLFGAKAPTNFPRTDLMTAFLTGLPGVNRPARITGLGTGGPLAEMLRLNTAIAITPVAQQKPLGVAAGDNAGFPNGRRPGDDVVDAALRVAMGALCVLTGEADALKVGCKPADAPAGAVPFVDGSRTQAADYRSAFPYLNTPLPGAKNF</sequence>
<keyword evidence="1" id="KW-0732">Signal</keyword>
<reference evidence="2" key="1">
    <citation type="submission" date="2020-12" db="EMBL/GenBank/DDBJ databases">
        <title>The genome sequence of Inhella sp. 1Y17.</title>
        <authorList>
            <person name="Liu Y."/>
        </authorList>
    </citation>
    <scope>NUCLEOTIDE SEQUENCE</scope>
    <source>
        <strain evidence="2">1Y17</strain>
    </source>
</reference>